<dbReference type="GO" id="GO:0051539">
    <property type="term" value="F:4 iron, 4 sulfur cluster binding"/>
    <property type="evidence" value="ECO:0007669"/>
    <property type="project" value="UniProtKB-KW"/>
</dbReference>
<reference evidence="7 8" key="1">
    <citation type="journal article" date="2016" name="Nat. Commun.">
        <title>Thousands of microbial genomes shed light on interconnected biogeochemical processes in an aquifer system.</title>
        <authorList>
            <person name="Anantharaman K."/>
            <person name="Brown C.T."/>
            <person name="Hug L.A."/>
            <person name="Sharon I."/>
            <person name="Castelle C.J."/>
            <person name="Probst A.J."/>
            <person name="Thomas B.C."/>
            <person name="Singh A."/>
            <person name="Wilkins M.J."/>
            <person name="Karaoz U."/>
            <person name="Brodie E.L."/>
            <person name="Williams K.H."/>
            <person name="Hubbard S.S."/>
            <person name="Banfield J.F."/>
        </authorList>
    </citation>
    <scope>NUCLEOTIDE SEQUENCE [LARGE SCALE GENOMIC DNA]</scope>
</reference>
<dbReference type="GO" id="GO:0005886">
    <property type="term" value="C:plasma membrane"/>
    <property type="evidence" value="ECO:0007669"/>
    <property type="project" value="TreeGrafter"/>
</dbReference>
<dbReference type="STRING" id="1817863.A2Y62_17625"/>
<gene>
    <name evidence="7" type="ORF">A2Y62_17625</name>
</gene>
<evidence type="ECO:0000256" key="4">
    <source>
        <dbReference type="ARBA" id="ARBA00023004"/>
    </source>
</evidence>
<dbReference type="InterPro" id="IPR017896">
    <property type="entry name" value="4Fe4S_Fe-S-bd"/>
</dbReference>
<dbReference type="PANTHER" id="PTHR43255">
    <property type="entry name" value="IRON-SULFUR-BINDING OXIDOREDUCTASE FADF-RELATED-RELATED"/>
    <property type="match status" value="1"/>
</dbReference>
<dbReference type="PANTHER" id="PTHR43255:SF1">
    <property type="entry name" value="IRON-SULFUR-BINDING OXIDOREDUCTASE FADF-RELATED"/>
    <property type="match status" value="1"/>
</dbReference>
<keyword evidence="4" id="KW-0408">Iron</keyword>
<dbReference type="Proteomes" id="UP000178943">
    <property type="component" value="Unassembled WGS sequence"/>
</dbReference>
<evidence type="ECO:0000256" key="1">
    <source>
        <dbReference type="ARBA" id="ARBA00022485"/>
    </source>
</evidence>
<dbReference type="AlphaFoldDB" id="A0A1F5VP86"/>
<keyword evidence="5" id="KW-0411">Iron-sulfur</keyword>
<evidence type="ECO:0000256" key="5">
    <source>
        <dbReference type="ARBA" id="ARBA00023014"/>
    </source>
</evidence>
<dbReference type="PROSITE" id="PS51379">
    <property type="entry name" value="4FE4S_FER_2"/>
    <property type="match status" value="1"/>
</dbReference>
<dbReference type="Pfam" id="PF13183">
    <property type="entry name" value="Fer4_8"/>
    <property type="match status" value="1"/>
</dbReference>
<feature type="domain" description="4Fe-4S ferredoxin-type" evidence="6">
    <location>
        <begin position="24"/>
        <end position="54"/>
    </location>
</feature>
<keyword evidence="3" id="KW-0560">Oxidoreductase</keyword>
<name>A0A1F5VP86_9BACT</name>
<dbReference type="InterPro" id="IPR017900">
    <property type="entry name" value="4Fe4S_Fe_S_CS"/>
</dbReference>
<dbReference type="GO" id="GO:0016491">
    <property type="term" value="F:oxidoreductase activity"/>
    <property type="evidence" value="ECO:0007669"/>
    <property type="project" value="UniProtKB-KW"/>
</dbReference>
<organism evidence="7 8">
    <name type="scientific">Candidatus Fischerbacteria bacterium RBG_13_37_8</name>
    <dbReference type="NCBI Taxonomy" id="1817863"/>
    <lineage>
        <taxon>Bacteria</taxon>
        <taxon>Candidatus Fischeribacteriota</taxon>
    </lineage>
</organism>
<sequence length="191" mass="21911">MKVQRTIKYEEELNRNFPHEVADYPGGENLWDCIQCGTCSGTCPVSLYMDHTPRKIIAMIRGGFKDDVLKSFTIWICSSCYACTVQCPMTIKITEIMYSLKRMAIDSGYFPKKFAIPVLAREFVEMVKKNGRVNEGLLTTKLMLKTEPFKMLKSASLGIKLMRAGRMNMFASEKIRKPEEITKLLDKLEEK</sequence>
<comment type="caution">
    <text evidence="7">The sequence shown here is derived from an EMBL/GenBank/DDBJ whole genome shotgun (WGS) entry which is preliminary data.</text>
</comment>
<evidence type="ECO:0000256" key="2">
    <source>
        <dbReference type="ARBA" id="ARBA00022723"/>
    </source>
</evidence>
<evidence type="ECO:0000313" key="7">
    <source>
        <dbReference type="EMBL" id="OGF65190.1"/>
    </source>
</evidence>
<evidence type="ECO:0000313" key="8">
    <source>
        <dbReference type="Proteomes" id="UP000178943"/>
    </source>
</evidence>
<keyword evidence="1" id="KW-0004">4Fe-4S</keyword>
<accession>A0A1F5VP86</accession>
<keyword evidence="2" id="KW-0479">Metal-binding</keyword>
<dbReference type="PROSITE" id="PS00198">
    <property type="entry name" value="4FE4S_FER_1"/>
    <property type="match status" value="2"/>
</dbReference>
<evidence type="ECO:0000256" key="3">
    <source>
        <dbReference type="ARBA" id="ARBA00023002"/>
    </source>
</evidence>
<dbReference type="InterPro" id="IPR051460">
    <property type="entry name" value="HdrC_iron-sulfur_subunit"/>
</dbReference>
<proteinExistence type="predicted"/>
<dbReference type="GO" id="GO:0046872">
    <property type="term" value="F:metal ion binding"/>
    <property type="evidence" value="ECO:0007669"/>
    <property type="project" value="UniProtKB-KW"/>
</dbReference>
<dbReference type="InterPro" id="IPR009051">
    <property type="entry name" value="Helical_ferredxn"/>
</dbReference>
<dbReference type="SUPFAM" id="SSF46548">
    <property type="entry name" value="alpha-helical ferredoxin"/>
    <property type="match status" value="1"/>
</dbReference>
<dbReference type="Gene3D" id="1.10.1060.10">
    <property type="entry name" value="Alpha-helical ferredoxin"/>
    <property type="match status" value="1"/>
</dbReference>
<dbReference type="EMBL" id="MFGW01000114">
    <property type="protein sequence ID" value="OGF65190.1"/>
    <property type="molecule type" value="Genomic_DNA"/>
</dbReference>
<protein>
    <submittedName>
        <fullName evidence="7">Heterodisulfide reductase</fullName>
    </submittedName>
</protein>
<evidence type="ECO:0000259" key="6">
    <source>
        <dbReference type="PROSITE" id="PS51379"/>
    </source>
</evidence>